<dbReference type="EMBL" id="JAASQI010000008">
    <property type="protein sequence ID" value="NIJ59431.1"/>
    <property type="molecule type" value="Genomic_DNA"/>
</dbReference>
<keyword evidence="3" id="KW-1185">Reference proteome</keyword>
<dbReference type="Pfam" id="PF12146">
    <property type="entry name" value="Hydrolase_4"/>
    <property type="match status" value="1"/>
</dbReference>
<dbReference type="SUPFAM" id="SSF53474">
    <property type="entry name" value="alpha/beta-Hydrolases"/>
    <property type="match status" value="1"/>
</dbReference>
<protein>
    <submittedName>
        <fullName evidence="2">Lysophospholipase</fullName>
        <ecNumber evidence="2">3.1.1.5</ecNumber>
    </submittedName>
</protein>
<evidence type="ECO:0000313" key="3">
    <source>
        <dbReference type="Proteomes" id="UP001429580"/>
    </source>
</evidence>
<dbReference type="InterPro" id="IPR051044">
    <property type="entry name" value="MAG_DAG_Lipase"/>
</dbReference>
<dbReference type="GO" id="GO:0004622">
    <property type="term" value="F:phosphatidylcholine lysophospholipase activity"/>
    <property type="evidence" value="ECO:0007669"/>
    <property type="project" value="UniProtKB-EC"/>
</dbReference>
<evidence type="ECO:0000259" key="1">
    <source>
        <dbReference type="Pfam" id="PF12146"/>
    </source>
</evidence>
<dbReference type="RefSeq" id="WP_166954743.1">
    <property type="nucleotide sequence ID" value="NZ_JAASQI010000008.1"/>
</dbReference>
<feature type="domain" description="Serine aminopeptidase S33" evidence="1">
    <location>
        <begin position="48"/>
        <end position="309"/>
    </location>
</feature>
<dbReference type="EC" id="3.1.1.5" evidence="2"/>
<dbReference type="PANTHER" id="PTHR11614">
    <property type="entry name" value="PHOSPHOLIPASE-RELATED"/>
    <property type="match status" value="1"/>
</dbReference>
<proteinExistence type="predicted"/>
<evidence type="ECO:0000313" key="2">
    <source>
        <dbReference type="EMBL" id="NIJ59431.1"/>
    </source>
</evidence>
<name>A0ABX0V2Q5_9HYPH</name>
<dbReference type="InterPro" id="IPR029058">
    <property type="entry name" value="AB_hydrolase_fold"/>
</dbReference>
<comment type="caution">
    <text evidence="2">The sequence shown here is derived from an EMBL/GenBank/DDBJ whole genome shotgun (WGS) entry which is preliminary data.</text>
</comment>
<dbReference type="InterPro" id="IPR022742">
    <property type="entry name" value="Hydrolase_4"/>
</dbReference>
<gene>
    <name evidence="2" type="ORF">FHS82_003286</name>
</gene>
<accession>A0ABX0V2Q5</accession>
<dbReference type="Proteomes" id="UP001429580">
    <property type="component" value="Unassembled WGS sequence"/>
</dbReference>
<sequence>MKSALPELVAIPDNPIPPSVSVREVTAVDGVRLRIAHWQPAGDATPGRGVVIILQGRGEFIEKYFEVVAELRQRGFHVVAFDWRGQGGSQRLLRRRGRTPVQPGHVRDFADYQHDLDAVLADVAALLPDLPRFALCHSMGGAIALLRAATEGHGGDFARIVAIAPMIALSPAIAPSFAPAVVAVGRNLGLSRLIIPGGRRAATVMRPFVGNRLTSDRVRFDRIRAVIAQAPWLAVGDPTVGWLAAAFRAMAQLSVPRFALSVATPALVVAAGADRIVSTPATERFGSRLKAGNAVVLPYAKHEILMENDDIRAVFWAAFDAFVPGQGLVDGGDEIRPGDGNHFLNKSDA</sequence>
<dbReference type="Gene3D" id="3.40.50.1820">
    <property type="entry name" value="alpha/beta hydrolase"/>
    <property type="match status" value="1"/>
</dbReference>
<organism evidence="2 3">
    <name type="scientific">Pseudochelatococcus lubricantis</name>
    <dbReference type="NCBI Taxonomy" id="1538102"/>
    <lineage>
        <taxon>Bacteria</taxon>
        <taxon>Pseudomonadati</taxon>
        <taxon>Pseudomonadota</taxon>
        <taxon>Alphaproteobacteria</taxon>
        <taxon>Hyphomicrobiales</taxon>
        <taxon>Chelatococcaceae</taxon>
        <taxon>Pseudochelatococcus</taxon>
    </lineage>
</organism>
<reference evidence="2 3" key="1">
    <citation type="submission" date="2020-03" db="EMBL/GenBank/DDBJ databases">
        <title>Genomic Encyclopedia of Type Strains, Phase IV (KMG-IV): sequencing the most valuable type-strain genomes for metagenomic binning, comparative biology and taxonomic classification.</title>
        <authorList>
            <person name="Goeker M."/>
        </authorList>
    </citation>
    <scope>NUCLEOTIDE SEQUENCE [LARGE SCALE GENOMIC DNA]</scope>
    <source>
        <strain evidence="2 3">DSM 103870</strain>
    </source>
</reference>
<keyword evidence="2" id="KW-0378">Hydrolase</keyword>